<protein>
    <submittedName>
        <fullName evidence="1">Uncharacterized protein</fullName>
    </submittedName>
</protein>
<comment type="caution">
    <text evidence="1">The sequence shown here is derived from an EMBL/GenBank/DDBJ whole genome shotgun (WGS) entry which is preliminary data.</text>
</comment>
<dbReference type="EMBL" id="JANBUN010003568">
    <property type="protein sequence ID" value="KAJ2790224.1"/>
    <property type="molecule type" value="Genomic_DNA"/>
</dbReference>
<organism evidence="1 2">
    <name type="scientific">Coemansia helicoidea</name>
    <dbReference type="NCBI Taxonomy" id="1286919"/>
    <lineage>
        <taxon>Eukaryota</taxon>
        <taxon>Fungi</taxon>
        <taxon>Fungi incertae sedis</taxon>
        <taxon>Zoopagomycota</taxon>
        <taxon>Kickxellomycotina</taxon>
        <taxon>Kickxellomycetes</taxon>
        <taxon>Kickxellales</taxon>
        <taxon>Kickxellaceae</taxon>
        <taxon>Coemansia</taxon>
    </lineage>
</organism>
<name>A0ACC1KI39_9FUNG</name>
<feature type="non-terminal residue" evidence="1">
    <location>
        <position position="55"/>
    </location>
</feature>
<dbReference type="Proteomes" id="UP001140087">
    <property type="component" value="Unassembled WGS sequence"/>
</dbReference>
<keyword evidence="2" id="KW-1185">Reference proteome</keyword>
<proteinExistence type="predicted"/>
<reference evidence="1" key="1">
    <citation type="submission" date="2022-07" db="EMBL/GenBank/DDBJ databases">
        <title>Phylogenomic reconstructions and comparative analyses of Kickxellomycotina fungi.</title>
        <authorList>
            <person name="Reynolds N.K."/>
            <person name="Stajich J.E."/>
            <person name="Barry K."/>
            <person name="Grigoriev I.V."/>
            <person name="Crous P."/>
            <person name="Smith M.E."/>
        </authorList>
    </citation>
    <scope>NUCLEOTIDE SEQUENCE</scope>
    <source>
        <strain evidence="1">BCRC 34780</strain>
    </source>
</reference>
<feature type="non-terminal residue" evidence="1">
    <location>
        <position position="1"/>
    </location>
</feature>
<accession>A0ACC1KI39</accession>
<evidence type="ECO:0000313" key="1">
    <source>
        <dbReference type="EMBL" id="KAJ2790224.1"/>
    </source>
</evidence>
<gene>
    <name evidence="1" type="ORF">H4R21_006559</name>
</gene>
<evidence type="ECO:0000313" key="2">
    <source>
        <dbReference type="Proteomes" id="UP001140087"/>
    </source>
</evidence>
<sequence>GVAGHTVPIRSGRHCRVRELFARGDEVLPRSPPPVSGAHRVRVCRPRPLRPRAER</sequence>